<keyword evidence="3" id="KW-1185">Reference proteome</keyword>
<protein>
    <recommendedName>
        <fullName evidence="1">Helix-turn-helix domain-containing protein</fullName>
    </recommendedName>
</protein>
<proteinExistence type="predicted"/>
<dbReference type="Pfam" id="PF26215">
    <property type="entry name" value="HTH_animal"/>
    <property type="match status" value="1"/>
</dbReference>
<evidence type="ECO:0000313" key="2">
    <source>
        <dbReference type="EMBL" id="EYC37578.1"/>
    </source>
</evidence>
<dbReference type="OrthoDB" id="5988153at2759"/>
<name>A0A016WF26_9BILA</name>
<feature type="domain" description="Helix-turn-helix" evidence="1">
    <location>
        <begin position="18"/>
        <end position="69"/>
    </location>
</feature>
<evidence type="ECO:0000313" key="3">
    <source>
        <dbReference type="Proteomes" id="UP000024635"/>
    </source>
</evidence>
<gene>
    <name evidence="2" type="primary">Acey_s0779.g2293</name>
    <name evidence="2" type="ORF">Y032_0779g2293</name>
</gene>
<dbReference type="InterPro" id="IPR058912">
    <property type="entry name" value="HTH_animal"/>
</dbReference>
<evidence type="ECO:0000259" key="1">
    <source>
        <dbReference type="Pfam" id="PF26215"/>
    </source>
</evidence>
<sequence>MVWSYVKWYRKESSKNIIVRALSAHPTAVKRAVVRNMIKMAIGVSSGETEKQESLELVSSMLHSNGYQAKAKRARTPRIISSTVSRTNKIPLCLSFISDRIRTAIRRCLVRAQLDDDVILVKFPMRTSNVSWSEPDFTIEPVSQKTVSFVLTEKLEIVQKRG</sequence>
<comment type="caution">
    <text evidence="2">The sequence shown here is derived from an EMBL/GenBank/DDBJ whole genome shotgun (WGS) entry which is preliminary data.</text>
</comment>
<reference evidence="3" key="1">
    <citation type="journal article" date="2015" name="Nat. Genet.">
        <title>The genome and transcriptome of the zoonotic hookworm Ancylostoma ceylanicum identify infection-specific gene families.</title>
        <authorList>
            <person name="Schwarz E.M."/>
            <person name="Hu Y."/>
            <person name="Antoshechkin I."/>
            <person name="Miller M.M."/>
            <person name="Sternberg P.W."/>
            <person name="Aroian R.V."/>
        </authorList>
    </citation>
    <scope>NUCLEOTIDE SEQUENCE</scope>
    <source>
        <strain evidence="3">HY135</strain>
    </source>
</reference>
<dbReference type="EMBL" id="JARK01000379">
    <property type="protein sequence ID" value="EYC37578.1"/>
    <property type="molecule type" value="Genomic_DNA"/>
</dbReference>
<dbReference type="Proteomes" id="UP000024635">
    <property type="component" value="Unassembled WGS sequence"/>
</dbReference>
<dbReference type="AlphaFoldDB" id="A0A016WF26"/>
<organism evidence="2 3">
    <name type="scientific">Ancylostoma ceylanicum</name>
    <dbReference type="NCBI Taxonomy" id="53326"/>
    <lineage>
        <taxon>Eukaryota</taxon>
        <taxon>Metazoa</taxon>
        <taxon>Ecdysozoa</taxon>
        <taxon>Nematoda</taxon>
        <taxon>Chromadorea</taxon>
        <taxon>Rhabditida</taxon>
        <taxon>Rhabditina</taxon>
        <taxon>Rhabditomorpha</taxon>
        <taxon>Strongyloidea</taxon>
        <taxon>Ancylostomatidae</taxon>
        <taxon>Ancylostomatinae</taxon>
        <taxon>Ancylostoma</taxon>
    </lineage>
</organism>
<accession>A0A016WF26</accession>